<dbReference type="InterPro" id="IPR055302">
    <property type="entry name" value="F-box_dom-containing"/>
</dbReference>
<feature type="compositionally biased region" description="Basic and acidic residues" evidence="1">
    <location>
        <begin position="14"/>
        <end position="26"/>
    </location>
</feature>
<dbReference type="SUPFAM" id="SSF52047">
    <property type="entry name" value="RNI-like"/>
    <property type="match status" value="1"/>
</dbReference>
<dbReference type="Gene3D" id="3.80.10.10">
    <property type="entry name" value="Ribonuclease Inhibitor"/>
    <property type="match status" value="1"/>
</dbReference>
<dbReference type="InterPro" id="IPR036047">
    <property type="entry name" value="F-box-like_dom_sf"/>
</dbReference>
<evidence type="ECO:0000256" key="1">
    <source>
        <dbReference type="SAM" id="MobiDB-lite"/>
    </source>
</evidence>
<dbReference type="AlphaFoldDB" id="A0A5J9W878"/>
<dbReference type="Proteomes" id="UP000324897">
    <property type="component" value="Chromosome 5"/>
</dbReference>
<dbReference type="Gramene" id="TVU44137">
    <property type="protein sequence ID" value="TVU44137"/>
    <property type="gene ID" value="EJB05_03570"/>
</dbReference>
<dbReference type="CDD" id="cd22160">
    <property type="entry name" value="F-box_AtFBL13-like"/>
    <property type="match status" value="1"/>
</dbReference>
<organism evidence="4 5">
    <name type="scientific">Eragrostis curvula</name>
    <name type="common">weeping love grass</name>
    <dbReference type="NCBI Taxonomy" id="38414"/>
    <lineage>
        <taxon>Eukaryota</taxon>
        <taxon>Viridiplantae</taxon>
        <taxon>Streptophyta</taxon>
        <taxon>Embryophyta</taxon>
        <taxon>Tracheophyta</taxon>
        <taxon>Spermatophyta</taxon>
        <taxon>Magnoliopsida</taxon>
        <taxon>Liliopsida</taxon>
        <taxon>Poales</taxon>
        <taxon>Poaceae</taxon>
        <taxon>PACMAD clade</taxon>
        <taxon>Chloridoideae</taxon>
        <taxon>Eragrostideae</taxon>
        <taxon>Eragrostidinae</taxon>
        <taxon>Eragrostis</taxon>
    </lineage>
</organism>
<comment type="caution">
    <text evidence="4">The sequence shown here is derived from an EMBL/GenBank/DDBJ whole genome shotgun (WGS) entry which is preliminary data.</text>
</comment>
<feature type="compositionally biased region" description="Basic residues" evidence="1">
    <location>
        <begin position="1"/>
        <end position="13"/>
    </location>
</feature>
<dbReference type="PANTHER" id="PTHR32141:SF179">
    <property type="entry name" value="F-BOX DOMAIN-CONTAINING PROTEIN"/>
    <property type="match status" value="1"/>
</dbReference>
<accession>A0A5J9W878</accession>
<keyword evidence="5" id="KW-1185">Reference proteome</keyword>
<dbReference type="Pfam" id="PF08387">
    <property type="entry name" value="FBD"/>
    <property type="match status" value="1"/>
</dbReference>
<evidence type="ECO:0000259" key="2">
    <source>
        <dbReference type="Pfam" id="PF08387"/>
    </source>
</evidence>
<feature type="domain" description="F-box/LRR-repeat protein 15/At3g58940/PEG3-like LRR" evidence="3">
    <location>
        <begin position="121"/>
        <end position="352"/>
    </location>
</feature>
<evidence type="ECO:0000259" key="3">
    <source>
        <dbReference type="Pfam" id="PF24758"/>
    </source>
</evidence>
<dbReference type="Pfam" id="PF24758">
    <property type="entry name" value="LRR_At5g56370"/>
    <property type="match status" value="1"/>
</dbReference>
<feature type="region of interest" description="Disordered" evidence="1">
    <location>
        <begin position="1"/>
        <end position="31"/>
    </location>
</feature>
<gene>
    <name evidence="4" type="ORF">EJB05_03570</name>
</gene>
<dbReference type="InterPro" id="IPR032675">
    <property type="entry name" value="LRR_dom_sf"/>
</dbReference>
<dbReference type="OrthoDB" id="690805at2759"/>
<dbReference type="PANTHER" id="PTHR32141">
    <property type="match status" value="1"/>
</dbReference>
<name>A0A5J9W878_9POAL</name>
<proteinExistence type="predicted"/>
<dbReference type="InterPro" id="IPR006566">
    <property type="entry name" value="FBD"/>
</dbReference>
<dbReference type="SUPFAM" id="SSF81383">
    <property type="entry name" value="F-box domain"/>
    <property type="match status" value="1"/>
</dbReference>
<dbReference type="InterPro" id="IPR053781">
    <property type="entry name" value="F-box_AtFBL13-like"/>
</dbReference>
<evidence type="ECO:0000313" key="4">
    <source>
        <dbReference type="EMBL" id="TVU44137.1"/>
    </source>
</evidence>
<dbReference type="InterPro" id="IPR055411">
    <property type="entry name" value="LRR_FXL15/At3g58940/PEG3-like"/>
</dbReference>
<sequence length="469" mass="52885">MNGRVVTKKHKRADRGGAEEDDRAPPEPDLISSLPDCVLGTIVSLLDTDEGARTATLSRRWRHVWHAAPLNLDDDGLPFTFDRGDRLIVSVVTGILAAHRGPARRLALSFVYLSRNAATFDAWLRLPLLDALQELDLCFYLDIPYPQLPVSVLRFAASLRALDLQNCRFPAADCFSGSPAFPCLTHLSLYEVIIDEELLQGIVSNSPGIETMKLHNNFGHRRLSLSNLPRLRRLAVAVKGCFMKREEEMELDDLVVEDAGSLEQLILDRITYRPSVHITTATKLNVLGYLRLQTGFPVFYLGNLVFDKRMLPVSSGKQLSTVRTLALDVAKPNLKQVIDSLRCFPSIEKLHIKTENWWMSLEGAGGFDALVTPIECLDRSLKIIELQPYKGYNSHVEFAKFFVERAKVLELMKFSGCGGDSPRWVQDQHRLLNAASKASRHAQFSLGDEIESRNWMQYCFTRDDPFSEE</sequence>
<dbReference type="EMBL" id="RWGY01000004">
    <property type="protein sequence ID" value="TVU44137.1"/>
    <property type="molecule type" value="Genomic_DNA"/>
</dbReference>
<reference evidence="4 5" key="1">
    <citation type="journal article" date="2019" name="Sci. Rep.">
        <title>A high-quality genome of Eragrostis curvula grass provides insights into Poaceae evolution and supports new strategies to enhance forage quality.</title>
        <authorList>
            <person name="Carballo J."/>
            <person name="Santos B.A.C.M."/>
            <person name="Zappacosta D."/>
            <person name="Garbus I."/>
            <person name="Selva J.P."/>
            <person name="Gallo C.A."/>
            <person name="Diaz A."/>
            <person name="Albertini E."/>
            <person name="Caccamo M."/>
            <person name="Echenique V."/>
        </authorList>
    </citation>
    <scope>NUCLEOTIDE SEQUENCE [LARGE SCALE GENOMIC DNA]</scope>
    <source>
        <strain evidence="5">cv. Victoria</strain>
        <tissue evidence="4">Leaf</tissue>
    </source>
</reference>
<protein>
    <submittedName>
        <fullName evidence="4">Uncharacterized protein</fullName>
    </submittedName>
</protein>
<evidence type="ECO:0000313" key="5">
    <source>
        <dbReference type="Proteomes" id="UP000324897"/>
    </source>
</evidence>
<feature type="domain" description="FBD" evidence="2">
    <location>
        <begin position="373"/>
        <end position="414"/>
    </location>
</feature>